<dbReference type="EMBL" id="FWXD01000004">
    <property type="protein sequence ID" value="SMC20302.1"/>
    <property type="molecule type" value="Genomic_DNA"/>
</dbReference>
<evidence type="ECO:0000313" key="3">
    <source>
        <dbReference type="Proteomes" id="UP000192761"/>
    </source>
</evidence>
<gene>
    <name evidence="2" type="ORF">SAMN02745857_00901</name>
</gene>
<accession>A0A1W1X8L3</accession>
<name>A0A1W1X8L3_9NEIS</name>
<dbReference type="Proteomes" id="UP000192761">
    <property type="component" value="Unassembled WGS sequence"/>
</dbReference>
<reference evidence="2 3" key="1">
    <citation type="submission" date="2017-04" db="EMBL/GenBank/DDBJ databases">
        <authorList>
            <person name="Afonso C.L."/>
            <person name="Miller P.J."/>
            <person name="Scott M.A."/>
            <person name="Spackman E."/>
            <person name="Goraichik I."/>
            <person name="Dimitrov K.M."/>
            <person name="Suarez D.L."/>
            <person name="Swayne D.E."/>
        </authorList>
    </citation>
    <scope>NUCLEOTIDE SEQUENCE [LARGE SCALE GENOMIC DNA]</scope>
    <source>
        <strain evidence="2 3">DSM 23236</strain>
    </source>
</reference>
<dbReference type="STRING" id="1121001.SAMN02745857_00901"/>
<sequence length="171" mass="18730">MRFRWGLGSLLAVFMLLAGMQAQAGSGAERTLQRRVDGLIAAFSDGMAVSYPEFRSIHYGKVFESPRDAVVLFSIEGFGGGNYHAEYLALFAAVPPDRFEGRATQPYRLVAVSKIGGRGWRTFDSRKLVIAPGSVRLAGQAWGDKDPGCCPSLPLQVMFRVEDERIVEGVK</sequence>
<evidence type="ECO:0000313" key="2">
    <source>
        <dbReference type="EMBL" id="SMC20302.1"/>
    </source>
</evidence>
<protein>
    <submittedName>
        <fullName evidence="2">Uncharacterized protein</fullName>
    </submittedName>
</protein>
<proteinExistence type="predicted"/>
<feature type="chain" id="PRO_5012393448" evidence="1">
    <location>
        <begin position="25"/>
        <end position="171"/>
    </location>
</feature>
<keyword evidence="3" id="KW-1185">Reference proteome</keyword>
<organism evidence="2 3">
    <name type="scientific">Andreprevotia lacus DSM 23236</name>
    <dbReference type="NCBI Taxonomy" id="1121001"/>
    <lineage>
        <taxon>Bacteria</taxon>
        <taxon>Pseudomonadati</taxon>
        <taxon>Pseudomonadota</taxon>
        <taxon>Betaproteobacteria</taxon>
        <taxon>Neisseriales</taxon>
        <taxon>Chitinibacteraceae</taxon>
        <taxon>Andreprevotia</taxon>
    </lineage>
</organism>
<keyword evidence="1" id="KW-0732">Signal</keyword>
<dbReference type="AlphaFoldDB" id="A0A1W1X8L3"/>
<evidence type="ECO:0000256" key="1">
    <source>
        <dbReference type="SAM" id="SignalP"/>
    </source>
</evidence>
<feature type="signal peptide" evidence="1">
    <location>
        <begin position="1"/>
        <end position="24"/>
    </location>
</feature>